<evidence type="ECO:0008006" key="5">
    <source>
        <dbReference type="Google" id="ProtNLM"/>
    </source>
</evidence>
<protein>
    <recommendedName>
        <fullName evidence="5">DUF1146 domain-containing protein</fullName>
    </recommendedName>
</protein>
<keyword evidence="4" id="KW-1185">Reference proteome</keyword>
<dbReference type="RefSeq" id="WP_077568438.1">
    <property type="nucleotide sequence ID" value="NZ_CP016809.1"/>
</dbReference>
<accession>A0A1B2E237</accession>
<name>A0A1B2E237_9BACL</name>
<gene>
    <name evidence="3" type="ORF">BBD40_19150</name>
    <name evidence="2" type="ORF">BBD41_16415</name>
</gene>
<dbReference type="OrthoDB" id="1651016at2"/>
<dbReference type="Pfam" id="PF06612">
    <property type="entry name" value="DUF1146"/>
    <property type="match status" value="1"/>
</dbReference>
<dbReference type="InterPro" id="IPR009526">
    <property type="entry name" value="DUF1146"/>
</dbReference>
<dbReference type="AlphaFoldDB" id="A0A1B2E237"/>
<evidence type="ECO:0000313" key="3">
    <source>
        <dbReference type="EMBL" id="OOC63786.1"/>
    </source>
</evidence>
<feature type="transmembrane region" description="Helical" evidence="1">
    <location>
        <begin position="54"/>
        <end position="75"/>
    </location>
</feature>
<keyword evidence="1" id="KW-0812">Transmembrane</keyword>
<dbReference type="Proteomes" id="UP000189059">
    <property type="component" value="Unassembled WGS sequence"/>
</dbReference>
<dbReference type="NCBIfam" id="TIGR02327">
    <property type="entry name" value="int_mem_ywzB"/>
    <property type="match status" value="1"/>
</dbReference>
<feature type="transmembrane region" description="Helical" evidence="1">
    <location>
        <begin position="12"/>
        <end position="34"/>
    </location>
</feature>
<proteinExistence type="predicted"/>
<dbReference type="EMBL" id="MRVI01000001">
    <property type="protein sequence ID" value="OOC63786.1"/>
    <property type="molecule type" value="Genomic_DNA"/>
</dbReference>
<reference evidence="3 4" key="2">
    <citation type="submission" date="2016-12" db="EMBL/GenBank/DDBJ databases">
        <title>Genome sequencing and description of Paenibacillus sp. nov. from high altitude lake in the Indian Trans- Himalayas.</title>
        <authorList>
            <person name="Kiran S."/>
            <person name="Swarnkar M.K."/>
            <person name="Rana A."/>
            <person name="Tewari R."/>
            <person name="Gulati A."/>
        </authorList>
    </citation>
    <scope>NUCLEOTIDE SEQUENCE [LARGE SCALE GENOMIC DNA]</scope>
    <source>
        <strain evidence="3 4">IHBB 9951</strain>
    </source>
</reference>
<keyword evidence="1" id="KW-1133">Transmembrane helix</keyword>
<keyword evidence="1" id="KW-0472">Membrane</keyword>
<dbReference type="EMBL" id="CP016809">
    <property type="protein sequence ID" value="ANY74035.1"/>
    <property type="molecule type" value="Genomic_DNA"/>
</dbReference>
<evidence type="ECO:0000313" key="4">
    <source>
        <dbReference type="Proteomes" id="UP000189059"/>
    </source>
</evidence>
<evidence type="ECO:0000256" key="1">
    <source>
        <dbReference type="SAM" id="Phobius"/>
    </source>
</evidence>
<reference evidence="2" key="1">
    <citation type="submission" date="2016-08" db="EMBL/GenBank/DDBJ databases">
        <title>Complete Genome Seqeunce of Paenibacillus sp. nov. IHBB 9852 from high altitute lake of Indian trans-Himalayas.</title>
        <authorList>
            <person name="Kiran S."/>
            <person name="Swarnkar M.K."/>
            <person name="Rana A."/>
            <person name="Tewari R."/>
            <person name="Gulati A."/>
        </authorList>
    </citation>
    <scope>NUCLEOTIDE SEQUENCE [LARGE SCALE GENOMIC DNA]</scope>
    <source>
        <strain evidence="2">IHBB 9852</strain>
    </source>
</reference>
<sequence length="85" mass="9471">MDQDLSNSISGAVGVNGLLSIVVSLACIALSWWALQHLKLDLVVRHPKGPQGKLLHLLLAIVLGRFVAEFLIDYITWSQMIRYML</sequence>
<evidence type="ECO:0000313" key="2">
    <source>
        <dbReference type="EMBL" id="ANY74035.1"/>
    </source>
</evidence>
<organism evidence="2">
    <name type="scientific">Paenibacillus ihbetae</name>
    <dbReference type="NCBI Taxonomy" id="1870820"/>
    <lineage>
        <taxon>Bacteria</taxon>
        <taxon>Bacillati</taxon>
        <taxon>Bacillota</taxon>
        <taxon>Bacilli</taxon>
        <taxon>Bacillales</taxon>
        <taxon>Paenibacillaceae</taxon>
        <taxon>Paenibacillus</taxon>
    </lineage>
</organism>
<dbReference type="KEGG" id="pib:BBD41_16415"/>